<gene>
    <name evidence="1" type="ORF">M9H77_03418</name>
</gene>
<reference evidence="2" key="1">
    <citation type="journal article" date="2023" name="Nat. Plants">
        <title>Single-cell RNA sequencing provides a high-resolution roadmap for understanding the multicellular compartmentation of specialized metabolism.</title>
        <authorList>
            <person name="Sun S."/>
            <person name="Shen X."/>
            <person name="Li Y."/>
            <person name="Li Y."/>
            <person name="Wang S."/>
            <person name="Li R."/>
            <person name="Zhang H."/>
            <person name="Shen G."/>
            <person name="Guo B."/>
            <person name="Wei J."/>
            <person name="Xu J."/>
            <person name="St-Pierre B."/>
            <person name="Chen S."/>
            <person name="Sun C."/>
        </authorList>
    </citation>
    <scope>NUCLEOTIDE SEQUENCE [LARGE SCALE GENOMIC DNA]</scope>
</reference>
<keyword evidence="2" id="KW-1185">Reference proteome</keyword>
<evidence type="ECO:0000313" key="1">
    <source>
        <dbReference type="EMBL" id="KAI5682190.1"/>
    </source>
</evidence>
<evidence type="ECO:0000313" key="2">
    <source>
        <dbReference type="Proteomes" id="UP001060085"/>
    </source>
</evidence>
<dbReference type="EMBL" id="CM044701">
    <property type="protein sequence ID" value="KAI5682190.1"/>
    <property type="molecule type" value="Genomic_DNA"/>
</dbReference>
<accession>A0ACC0CB86</accession>
<proteinExistence type="predicted"/>
<sequence>MSKGLALCMASPPRGLPARVVQDGLSSAERHADTYLAAVDLAKGYRVSQVLETAGRLTAKDHTPKVTKTKLCQKTHEPTDTASHEIIGNFMTKMTKLLKTTLGNQRGEQTQNNSNDKALE</sequence>
<dbReference type="Proteomes" id="UP001060085">
    <property type="component" value="Linkage Group LG01"/>
</dbReference>
<organism evidence="1 2">
    <name type="scientific">Catharanthus roseus</name>
    <name type="common">Madagascar periwinkle</name>
    <name type="synonym">Vinca rosea</name>
    <dbReference type="NCBI Taxonomy" id="4058"/>
    <lineage>
        <taxon>Eukaryota</taxon>
        <taxon>Viridiplantae</taxon>
        <taxon>Streptophyta</taxon>
        <taxon>Embryophyta</taxon>
        <taxon>Tracheophyta</taxon>
        <taxon>Spermatophyta</taxon>
        <taxon>Magnoliopsida</taxon>
        <taxon>eudicotyledons</taxon>
        <taxon>Gunneridae</taxon>
        <taxon>Pentapetalae</taxon>
        <taxon>asterids</taxon>
        <taxon>lamiids</taxon>
        <taxon>Gentianales</taxon>
        <taxon>Apocynaceae</taxon>
        <taxon>Rauvolfioideae</taxon>
        <taxon>Vinceae</taxon>
        <taxon>Catharanthinae</taxon>
        <taxon>Catharanthus</taxon>
    </lineage>
</organism>
<name>A0ACC0CB86_CATRO</name>
<protein>
    <submittedName>
        <fullName evidence="1">Uncharacterized protein</fullName>
    </submittedName>
</protein>
<comment type="caution">
    <text evidence="1">The sequence shown here is derived from an EMBL/GenBank/DDBJ whole genome shotgun (WGS) entry which is preliminary data.</text>
</comment>